<evidence type="ECO:0000259" key="13">
    <source>
        <dbReference type="Pfam" id="PF13493"/>
    </source>
</evidence>
<keyword evidence="5" id="KW-0547">Nucleotide-binding</keyword>
<evidence type="ECO:0000256" key="11">
    <source>
        <dbReference type="SAM" id="MobiDB-lite"/>
    </source>
</evidence>
<evidence type="ECO:0000256" key="5">
    <source>
        <dbReference type="ARBA" id="ARBA00022741"/>
    </source>
</evidence>
<reference evidence="14 15" key="1">
    <citation type="submission" date="2023-10" db="EMBL/GenBank/DDBJ databases">
        <title>Surface-active antibiotics is a multifunctional adaptation for post-fire microbes.</title>
        <authorList>
            <person name="Liu M.D."/>
            <person name="Du Y."/>
            <person name="Koupaei S.K."/>
            <person name="Kim N.R."/>
            <person name="Zhang W."/>
            <person name="Traxler M.F."/>
        </authorList>
    </citation>
    <scope>NUCLEOTIDE SEQUENCE [LARGE SCALE GENOMIC DNA]</scope>
    <source>
        <strain evidence="14 15">F3</strain>
    </source>
</reference>
<feature type="compositionally biased region" description="Low complexity" evidence="11">
    <location>
        <begin position="209"/>
        <end position="221"/>
    </location>
</feature>
<keyword evidence="8 12" id="KW-1133">Transmembrane helix</keyword>
<evidence type="ECO:0000256" key="8">
    <source>
        <dbReference type="ARBA" id="ARBA00022989"/>
    </source>
</evidence>
<evidence type="ECO:0000256" key="10">
    <source>
        <dbReference type="ARBA" id="ARBA00023136"/>
    </source>
</evidence>
<gene>
    <name evidence="14" type="ORF">RW095_05695</name>
</gene>
<evidence type="ECO:0000256" key="4">
    <source>
        <dbReference type="ARBA" id="ARBA00022692"/>
    </source>
</evidence>
<feature type="domain" description="Sensor protein KdpD transmembrane" evidence="13">
    <location>
        <begin position="17"/>
        <end position="120"/>
    </location>
</feature>
<evidence type="ECO:0000313" key="14">
    <source>
        <dbReference type="EMBL" id="WOD13502.1"/>
    </source>
</evidence>
<dbReference type="EMBL" id="CP136511">
    <property type="protein sequence ID" value="WOD13502.1"/>
    <property type="molecule type" value="Genomic_DNA"/>
</dbReference>
<keyword evidence="6" id="KW-0418">Kinase</keyword>
<dbReference type="RefSeq" id="WP_317015038.1">
    <property type="nucleotide sequence ID" value="NZ_CP136511.1"/>
</dbReference>
<comment type="subcellular location">
    <subcellularLocation>
        <location evidence="1">Membrane</location>
        <topology evidence="1">Multi-pass membrane protein</topology>
    </subcellularLocation>
</comment>
<feature type="transmembrane region" description="Helical" evidence="12">
    <location>
        <begin position="16"/>
        <end position="34"/>
    </location>
</feature>
<evidence type="ECO:0000256" key="3">
    <source>
        <dbReference type="ARBA" id="ARBA00022679"/>
    </source>
</evidence>
<keyword evidence="3" id="KW-0808">Transferase</keyword>
<feature type="transmembrane region" description="Helical" evidence="12">
    <location>
        <begin position="46"/>
        <end position="73"/>
    </location>
</feature>
<keyword evidence="2" id="KW-0597">Phosphoprotein</keyword>
<proteinExistence type="predicted"/>
<dbReference type="InterPro" id="IPR038318">
    <property type="entry name" value="KdpD_sf"/>
</dbReference>
<keyword evidence="7" id="KW-0067">ATP-binding</keyword>
<feature type="region of interest" description="Disordered" evidence="11">
    <location>
        <begin position="178"/>
        <end position="221"/>
    </location>
</feature>
<keyword evidence="10 12" id="KW-0472">Membrane</keyword>
<keyword evidence="4 12" id="KW-0812">Transmembrane</keyword>
<dbReference type="Proteomes" id="UP001302652">
    <property type="component" value="Chromosome 3"/>
</dbReference>
<evidence type="ECO:0000256" key="2">
    <source>
        <dbReference type="ARBA" id="ARBA00022553"/>
    </source>
</evidence>
<evidence type="ECO:0000256" key="6">
    <source>
        <dbReference type="ARBA" id="ARBA00022777"/>
    </source>
</evidence>
<keyword evidence="15" id="KW-1185">Reference proteome</keyword>
<dbReference type="Pfam" id="PF13493">
    <property type="entry name" value="DUF4118"/>
    <property type="match status" value="1"/>
</dbReference>
<keyword evidence="9" id="KW-0902">Two-component regulatory system</keyword>
<accession>A0ABZ0EB90</accession>
<dbReference type="InterPro" id="IPR025201">
    <property type="entry name" value="KdpD_TM"/>
</dbReference>
<evidence type="ECO:0000313" key="15">
    <source>
        <dbReference type="Proteomes" id="UP001302652"/>
    </source>
</evidence>
<name>A0ABZ0EB90_9BURK</name>
<dbReference type="Gene3D" id="1.20.120.620">
    <property type="entry name" value="Backbone structure of the membrane domain of e. Coli histidine kinase receptor kdpd"/>
    <property type="match status" value="1"/>
</dbReference>
<sequence length="243" mass="26945">MKVRNASRWAPRGLEGWYFAVFALVIASEVRLVLHPLLGPIMPGTAYFIAAALIEYFFGMAPALAVMTVGLAIADFMFVPPYQQIGVLDQSDVALIVSLPVVSMLVICLIERLRRSEYRAELIALVAQSRYEMLLRADNERAIASRAADKTHRPIRNLPRYHDDIIPTQARVHQAVRCHGESDPASAPKTKRAETAPGMPHEHVHSNDTSRLSSTLVPSSSHRTRIDVGVGQYKLIDSVANRL</sequence>
<evidence type="ECO:0000256" key="7">
    <source>
        <dbReference type="ARBA" id="ARBA00022840"/>
    </source>
</evidence>
<feature type="transmembrane region" description="Helical" evidence="12">
    <location>
        <begin position="93"/>
        <end position="110"/>
    </location>
</feature>
<evidence type="ECO:0000256" key="1">
    <source>
        <dbReference type="ARBA" id="ARBA00004141"/>
    </source>
</evidence>
<organism evidence="14 15">
    <name type="scientific">Paraburkholderia kirstenboschensis</name>
    <dbReference type="NCBI Taxonomy" id="1245436"/>
    <lineage>
        <taxon>Bacteria</taxon>
        <taxon>Pseudomonadati</taxon>
        <taxon>Pseudomonadota</taxon>
        <taxon>Betaproteobacteria</taxon>
        <taxon>Burkholderiales</taxon>
        <taxon>Burkholderiaceae</taxon>
        <taxon>Paraburkholderia</taxon>
    </lineage>
</organism>
<evidence type="ECO:0000256" key="9">
    <source>
        <dbReference type="ARBA" id="ARBA00023012"/>
    </source>
</evidence>
<evidence type="ECO:0000256" key="12">
    <source>
        <dbReference type="SAM" id="Phobius"/>
    </source>
</evidence>
<protein>
    <submittedName>
        <fullName evidence="14">DUF4118 domain-containing protein</fullName>
    </submittedName>
</protein>